<dbReference type="InterPro" id="IPR006096">
    <property type="entry name" value="Glu/Leu/Phe/Val/Trp_DH_C"/>
</dbReference>
<evidence type="ECO:0000256" key="2">
    <source>
        <dbReference type="ARBA" id="ARBA00023002"/>
    </source>
</evidence>
<organism evidence="5 6">
    <name type="scientific">Penstemon smallii</name>
    <dbReference type="NCBI Taxonomy" id="265156"/>
    <lineage>
        <taxon>Eukaryota</taxon>
        <taxon>Viridiplantae</taxon>
        <taxon>Streptophyta</taxon>
        <taxon>Embryophyta</taxon>
        <taxon>Tracheophyta</taxon>
        <taxon>Spermatophyta</taxon>
        <taxon>Magnoliopsida</taxon>
        <taxon>eudicotyledons</taxon>
        <taxon>Gunneridae</taxon>
        <taxon>Pentapetalae</taxon>
        <taxon>asterids</taxon>
        <taxon>lamiids</taxon>
        <taxon>Lamiales</taxon>
        <taxon>Plantaginaceae</taxon>
        <taxon>Cheloneae</taxon>
        <taxon>Penstemon</taxon>
    </lineage>
</organism>
<dbReference type="GO" id="GO:0016491">
    <property type="term" value="F:oxidoreductase activity"/>
    <property type="evidence" value="ECO:0007669"/>
    <property type="project" value="UniProtKB-KW"/>
</dbReference>
<comment type="similarity">
    <text evidence="1">Belongs to the Glu/Leu/Phe/Val dehydrogenases family.</text>
</comment>
<dbReference type="InterPro" id="IPR050724">
    <property type="entry name" value="Glu_Leu_Phe_Val_DH"/>
</dbReference>
<dbReference type="AlphaFoldDB" id="A0ABD3S586"/>
<dbReference type="InterPro" id="IPR046346">
    <property type="entry name" value="Aminoacid_DH-like_N_sf"/>
</dbReference>
<dbReference type="Gene3D" id="3.40.50.10860">
    <property type="entry name" value="Leucine Dehydrogenase, chain A, domain 1"/>
    <property type="match status" value="1"/>
</dbReference>
<reference evidence="5 6" key="1">
    <citation type="submission" date="2024-12" db="EMBL/GenBank/DDBJ databases">
        <title>The unique morphological basis and parallel evolutionary history of personate flowers in Penstemon.</title>
        <authorList>
            <person name="Depatie T.H."/>
            <person name="Wessinger C.A."/>
        </authorList>
    </citation>
    <scope>NUCLEOTIDE SEQUENCE [LARGE SCALE GENOMIC DNA]</scope>
    <source>
        <strain evidence="5">WTNN_2</strain>
        <tissue evidence="5">Leaf</tissue>
    </source>
</reference>
<keyword evidence="3" id="KW-1133">Transmembrane helix</keyword>
<dbReference type="SUPFAM" id="SSF53223">
    <property type="entry name" value="Aminoacid dehydrogenase-like, N-terminal domain"/>
    <property type="match status" value="1"/>
</dbReference>
<proteinExistence type="inferred from homology"/>
<evidence type="ECO:0000313" key="5">
    <source>
        <dbReference type="EMBL" id="KAL3819660.1"/>
    </source>
</evidence>
<accession>A0ABD3S586</accession>
<feature type="domain" description="Glutamate/phenylalanine/leucine/valine/L-tryptophan dehydrogenase C-terminal" evidence="4">
    <location>
        <begin position="120"/>
        <end position="288"/>
    </location>
</feature>
<sequence length="302" mass="34045">MKSKTIIFRIPLVDDNGRKHANRGFCVLFNGAKGPHKGGLRFHPSMNLSTISTLKNALSPNRLRGSSGGSDFDPKGKSDNEILRFCQSFMNGLFRHLNLDKDLPYEEMGVGTQEIGYLFGQYRVLAGHSQVSLANFLIADHGKEIHGLRCVLSGFGKIAMNVLEKLIASGGHPVTISNSKGYLLNEVGFSYSKLSVLKDIKTKKGNLSDYTQTFPSSNYIEGKKPWGVNYFVAFPCASEMEIDISDVKTFEASRCKIILFDFKCNYQFYRCIFTRFIRSSPTLPVYTNFTQFFFIIIFTYFN</sequence>
<keyword evidence="3" id="KW-0812">Transmembrane</keyword>
<dbReference type="PANTHER" id="PTHR43571:SF1">
    <property type="entry name" value="NADP-SPECIFIC GLUTAMATE DEHYDROGENASE 1-RELATED"/>
    <property type="match status" value="1"/>
</dbReference>
<dbReference type="InterPro" id="IPR006097">
    <property type="entry name" value="Glu/Leu/Phe/Val/Trp_DH_dimer"/>
</dbReference>
<evidence type="ECO:0000256" key="1">
    <source>
        <dbReference type="ARBA" id="ARBA00006382"/>
    </source>
</evidence>
<evidence type="ECO:0000256" key="3">
    <source>
        <dbReference type="SAM" id="Phobius"/>
    </source>
</evidence>
<protein>
    <recommendedName>
        <fullName evidence="4">Glutamate/phenylalanine/leucine/valine/L-tryptophan dehydrogenase C-terminal domain-containing protein</fullName>
    </recommendedName>
</protein>
<evidence type="ECO:0000259" key="4">
    <source>
        <dbReference type="SMART" id="SM00839"/>
    </source>
</evidence>
<dbReference type="Pfam" id="PF02812">
    <property type="entry name" value="ELFV_dehydrog_N"/>
    <property type="match status" value="1"/>
</dbReference>
<evidence type="ECO:0000313" key="6">
    <source>
        <dbReference type="Proteomes" id="UP001634393"/>
    </source>
</evidence>
<keyword evidence="2" id="KW-0560">Oxidoreductase</keyword>
<dbReference type="Pfam" id="PF00208">
    <property type="entry name" value="ELFV_dehydrog"/>
    <property type="match status" value="1"/>
</dbReference>
<dbReference type="SUPFAM" id="SSF51735">
    <property type="entry name" value="NAD(P)-binding Rossmann-fold domains"/>
    <property type="match status" value="1"/>
</dbReference>
<dbReference type="Gene3D" id="3.40.50.720">
    <property type="entry name" value="NAD(P)-binding Rossmann-like Domain"/>
    <property type="match status" value="1"/>
</dbReference>
<dbReference type="PANTHER" id="PTHR43571">
    <property type="entry name" value="NADP-SPECIFIC GLUTAMATE DEHYDROGENASE 1-RELATED"/>
    <property type="match status" value="1"/>
</dbReference>
<name>A0ABD3S586_9LAMI</name>
<dbReference type="Proteomes" id="UP001634393">
    <property type="component" value="Unassembled WGS sequence"/>
</dbReference>
<keyword evidence="6" id="KW-1185">Reference proteome</keyword>
<keyword evidence="3" id="KW-0472">Membrane</keyword>
<feature type="transmembrane region" description="Helical" evidence="3">
    <location>
        <begin position="283"/>
        <end position="301"/>
    </location>
</feature>
<dbReference type="InterPro" id="IPR036291">
    <property type="entry name" value="NAD(P)-bd_dom_sf"/>
</dbReference>
<comment type="caution">
    <text evidence="5">The sequence shown here is derived from an EMBL/GenBank/DDBJ whole genome shotgun (WGS) entry which is preliminary data.</text>
</comment>
<gene>
    <name evidence="5" type="ORF">ACJIZ3_005565</name>
</gene>
<dbReference type="SMART" id="SM00839">
    <property type="entry name" value="ELFV_dehydrog"/>
    <property type="match status" value="1"/>
</dbReference>
<dbReference type="EMBL" id="JBJXBP010000007">
    <property type="protein sequence ID" value="KAL3819660.1"/>
    <property type="molecule type" value="Genomic_DNA"/>
</dbReference>